<gene>
    <name evidence="1" type="ORF">GX523_17220</name>
</gene>
<evidence type="ECO:0000313" key="2">
    <source>
        <dbReference type="Proteomes" id="UP000553059"/>
    </source>
</evidence>
<dbReference type="Proteomes" id="UP000553059">
    <property type="component" value="Unassembled WGS sequence"/>
</dbReference>
<reference evidence="1 2" key="1">
    <citation type="journal article" date="2020" name="Biotechnol. Biofuels">
        <title>New insights from the biogas microbiome by comprehensive genome-resolved metagenomics of nearly 1600 species originating from multiple anaerobic digesters.</title>
        <authorList>
            <person name="Campanaro S."/>
            <person name="Treu L."/>
            <person name="Rodriguez-R L.M."/>
            <person name="Kovalovszki A."/>
            <person name="Ziels R.M."/>
            <person name="Maus I."/>
            <person name="Zhu X."/>
            <person name="Kougias P.G."/>
            <person name="Basile A."/>
            <person name="Luo G."/>
            <person name="Schluter A."/>
            <person name="Konstantinidis K.T."/>
            <person name="Angelidaki I."/>
        </authorList>
    </citation>
    <scope>NUCLEOTIDE SEQUENCE [LARGE SCALE GENOMIC DNA]</scope>
    <source>
        <strain evidence="1">AS05jafATM_4</strain>
    </source>
</reference>
<protein>
    <submittedName>
        <fullName evidence="1">Uncharacterized protein</fullName>
    </submittedName>
</protein>
<accession>A0A7C6Z6Q5</accession>
<name>A0A7C6Z6Q5_9FIRM</name>
<organism evidence="1 2">
    <name type="scientific">Desulfitobacterium dehalogenans</name>
    <dbReference type="NCBI Taxonomy" id="36854"/>
    <lineage>
        <taxon>Bacteria</taxon>
        <taxon>Bacillati</taxon>
        <taxon>Bacillota</taxon>
        <taxon>Clostridia</taxon>
        <taxon>Eubacteriales</taxon>
        <taxon>Desulfitobacteriaceae</taxon>
        <taxon>Desulfitobacterium</taxon>
    </lineage>
</organism>
<dbReference type="EMBL" id="DUTF01000365">
    <property type="protein sequence ID" value="HHY28444.1"/>
    <property type="molecule type" value="Genomic_DNA"/>
</dbReference>
<evidence type="ECO:0000313" key="1">
    <source>
        <dbReference type="EMBL" id="HHY28444.1"/>
    </source>
</evidence>
<sequence>MLKKKFILEFDEEPSLLFVQEKGKRHPTVYQDGEMVQGIRSIDISSSIDNITIHRIEFATGATKR</sequence>
<proteinExistence type="predicted"/>
<dbReference type="AlphaFoldDB" id="A0A7C6Z6Q5"/>
<comment type="caution">
    <text evidence="1">The sequence shown here is derived from an EMBL/GenBank/DDBJ whole genome shotgun (WGS) entry which is preliminary data.</text>
</comment>